<keyword evidence="1" id="KW-0812">Transmembrane</keyword>
<evidence type="ECO:0000313" key="3">
    <source>
        <dbReference type="Proteomes" id="UP001218218"/>
    </source>
</evidence>
<organism evidence="2 3">
    <name type="scientific">Mycena albidolilacea</name>
    <dbReference type="NCBI Taxonomy" id="1033008"/>
    <lineage>
        <taxon>Eukaryota</taxon>
        <taxon>Fungi</taxon>
        <taxon>Dikarya</taxon>
        <taxon>Basidiomycota</taxon>
        <taxon>Agaricomycotina</taxon>
        <taxon>Agaricomycetes</taxon>
        <taxon>Agaricomycetidae</taxon>
        <taxon>Agaricales</taxon>
        <taxon>Marasmiineae</taxon>
        <taxon>Mycenaceae</taxon>
        <taxon>Mycena</taxon>
    </lineage>
</organism>
<proteinExistence type="predicted"/>
<keyword evidence="3" id="KW-1185">Reference proteome</keyword>
<keyword evidence="1" id="KW-1133">Transmembrane helix</keyword>
<evidence type="ECO:0000313" key="2">
    <source>
        <dbReference type="EMBL" id="KAJ7352509.1"/>
    </source>
</evidence>
<dbReference type="EMBL" id="JARIHO010000012">
    <property type="protein sequence ID" value="KAJ7352509.1"/>
    <property type="molecule type" value="Genomic_DNA"/>
</dbReference>
<accession>A0AAD7AAA6</accession>
<comment type="caution">
    <text evidence="2">The sequence shown here is derived from an EMBL/GenBank/DDBJ whole genome shotgun (WGS) entry which is preliminary data.</text>
</comment>
<sequence length="157" mass="17651">MFYSVMLQAMVIAALVISVKLWAFRTTIFFTPPFALSVLLHAQPALSVLLCFLVHSPANPSCTSSSSLAYPVLPQCQITCYPESSIHQTCRGLFRLDTLDDRHGHRREPNGNLDRIVHLATYYLWLIIFSCVPGFGWFPRILRNLCSTQLLAAHPTS</sequence>
<protein>
    <submittedName>
        <fullName evidence="2">Uncharacterized protein</fullName>
    </submittedName>
</protein>
<dbReference type="Proteomes" id="UP001218218">
    <property type="component" value="Unassembled WGS sequence"/>
</dbReference>
<keyword evidence="1" id="KW-0472">Membrane</keyword>
<reference evidence="2" key="1">
    <citation type="submission" date="2023-03" db="EMBL/GenBank/DDBJ databases">
        <title>Massive genome expansion in bonnet fungi (Mycena s.s.) driven by repeated elements and novel gene families across ecological guilds.</title>
        <authorList>
            <consortium name="Lawrence Berkeley National Laboratory"/>
            <person name="Harder C.B."/>
            <person name="Miyauchi S."/>
            <person name="Viragh M."/>
            <person name="Kuo A."/>
            <person name="Thoen E."/>
            <person name="Andreopoulos B."/>
            <person name="Lu D."/>
            <person name="Skrede I."/>
            <person name="Drula E."/>
            <person name="Henrissat B."/>
            <person name="Morin E."/>
            <person name="Kohler A."/>
            <person name="Barry K."/>
            <person name="LaButti K."/>
            <person name="Morin E."/>
            <person name="Salamov A."/>
            <person name="Lipzen A."/>
            <person name="Mereny Z."/>
            <person name="Hegedus B."/>
            <person name="Baldrian P."/>
            <person name="Stursova M."/>
            <person name="Weitz H."/>
            <person name="Taylor A."/>
            <person name="Grigoriev I.V."/>
            <person name="Nagy L.G."/>
            <person name="Martin F."/>
            <person name="Kauserud H."/>
        </authorList>
    </citation>
    <scope>NUCLEOTIDE SEQUENCE</scope>
    <source>
        <strain evidence="2">CBHHK002</strain>
    </source>
</reference>
<feature type="transmembrane region" description="Helical" evidence="1">
    <location>
        <begin position="116"/>
        <end position="138"/>
    </location>
</feature>
<dbReference type="AlphaFoldDB" id="A0AAD7AAA6"/>
<gene>
    <name evidence="2" type="ORF">DFH08DRAFT_89356</name>
</gene>
<evidence type="ECO:0000256" key="1">
    <source>
        <dbReference type="SAM" id="Phobius"/>
    </source>
</evidence>
<name>A0AAD7AAA6_9AGAR</name>